<name>X1HGF0_9ZZZZ</name>
<feature type="compositionally biased region" description="Polar residues" evidence="1">
    <location>
        <begin position="35"/>
        <end position="51"/>
    </location>
</feature>
<accession>X1HGF0</accession>
<sequence length="60" mass="6133">RPEFALVDSQIKVGLGIEKSVESGGEIRLNGSGGTVSTSARLPISQSSNDGSFGASVLIR</sequence>
<feature type="region of interest" description="Disordered" evidence="1">
    <location>
        <begin position="32"/>
        <end position="60"/>
    </location>
</feature>
<evidence type="ECO:0000256" key="1">
    <source>
        <dbReference type="SAM" id="MobiDB-lite"/>
    </source>
</evidence>
<proteinExistence type="predicted"/>
<dbReference type="AlphaFoldDB" id="X1HGF0"/>
<protein>
    <submittedName>
        <fullName evidence="2">Uncharacterized protein</fullName>
    </submittedName>
</protein>
<reference evidence="2" key="1">
    <citation type="journal article" date="2014" name="Front. Microbiol.">
        <title>High frequency of phylogenetically diverse reductive dehalogenase-homologous genes in deep subseafloor sedimentary metagenomes.</title>
        <authorList>
            <person name="Kawai M."/>
            <person name="Futagami T."/>
            <person name="Toyoda A."/>
            <person name="Takaki Y."/>
            <person name="Nishi S."/>
            <person name="Hori S."/>
            <person name="Arai W."/>
            <person name="Tsubouchi T."/>
            <person name="Morono Y."/>
            <person name="Uchiyama I."/>
            <person name="Ito T."/>
            <person name="Fujiyama A."/>
            <person name="Inagaki F."/>
            <person name="Takami H."/>
        </authorList>
    </citation>
    <scope>NUCLEOTIDE SEQUENCE</scope>
    <source>
        <strain evidence="2">Expedition CK06-06</strain>
    </source>
</reference>
<organism evidence="2">
    <name type="scientific">marine sediment metagenome</name>
    <dbReference type="NCBI Taxonomy" id="412755"/>
    <lineage>
        <taxon>unclassified sequences</taxon>
        <taxon>metagenomes</taxon>
        <taxon>ecological metagenomes</taxon>
    </lineage>
</organism>
<gene>
    <name evidence="2" type="ORF">S03H2_26937</name>
</gene>
<feature type="non-terminal residue" evidence="2">
    <location>
        <position position="1"/>
    </location>
</feature>
<dbReference type="EMBL" id="BARU01015864">
    <property type="protein sequence ID" value="GAH56135.1"/>
    <property type="molecule type" value="Genomic_DNA"/>
</dbReference>
<comment type="caution">
    <text evidence="2">The sequence shown here is derived from an EMBL/GenBank/DDBJ whole genome shotgun (WGS) entry which is preliminary data.</text>
</comment>
<evidence type="ECO:0000313" key="2">
    <source>
        <dbReference type="EMBL" id="GAH56135.1"/>
    </source>
</evidence>